<name>A0A1I6BNQ3_HYMAR</name>
<evidence type="ECO:0000259" key="2">
    <source>
        <dbReference type="Pfam" id="PF14730"/>
    </source>
</evidence>
<proteinExistence type="predicted"/>
<dbReference type="EMBL" id="FOXS01000010">
    <property type="protein sequence ID" value="SFQ82546.1"/>
    <property type="molecule type" value="Genomic_DNA"/>
</dbReference>
<evidence type="ECO:0000256" key="1">
    <source>
        <dbReference type="SAM" id="SignalP"/>
    </source>
</evidence>
<feature type="chain" id="PRO_5011774001" description="DUF4468 domain-containing protein" evidence="1">
    <location>
        <begin position="20"/>
        <end position="187"/>
    </location>
</feature>
<keyword evidence="1" id="KW-0732">Signal</keyword>
<feature type="domain" description="DUF4468" evidence="2">
    <location>
        <begin position="44"/>
        <end position="125"/>
    </location>
</feature>
<dbReference type="Proteomes" id="UP000199029">
    <property type="component" value="Unassembled WGS sequence"/>
</dbReference>
<dbReference type="AlphaFoldDB" id="A0A1I6BNQ3"/>
<evidence type="ECO:0000313" key="3">
    <source>
        <dbReference type="EMBL" id="SFQ82546.1"/>
    </source>
</evidence>
<dbReference type="InterPro" id="IPR027823">
    <property type="entry name" value="DUF4468"/>
</dbReference>
<dbReference type="OrthoDB" id="894059at2"/>
<evidence type="ECO:0000313" key="4">
    <source>
        <dbReference type="Proteomes" id="UP000199029"/>
    </source>
</evidence>
<dbReference type="Pfam" id="PF14730">
    <property type="entry name" value="DUF4468"/>
    <property type="match status" value="1"/>
</dbReference>
<reference evidence="4" key="1">
    <citation type="submission" date="2016-10" db="EMBL/GenBank/DDBJ databases">
        <authorList>
            <person name="Varghese N."/>
            <person name="Submissions S."/>
        </authorList>
    </citation>
    <scope>NUCLEOTIDE SEQUENCE [LARGE SCALE GENOMIC DNA]</scope>
    <source>
        <strain evidence="4">OR362-8,ATCC BAA-1266,JCM 13504</strain>
    </source>
</reference>
<sequence>MNKLLFALALLYTAPVAQAQAQPAKATAKSSALPVDPDTGLVAYTGVVEVPGALQAHLYTRAAAWVAEHYPAATSAVQDKETGKLIVQGTAYPRAPAGFASSVTYTLSLYVKEGKYKYDFTGFRHEAKAGDDVGLGAFENEKVGNALTRDVLQKPWNGIRAETAAQVQRLIVSLAAAMNGAKDKSDF</sequence>
<feature type="signal peptide" evidence="1">
    <location>
        <begin position="1"/>
        <end position="19"/>
    </location>
</feature>
<protein>
    <recommendedName>
        <fullName evidence="2">DUF4468 domain-containing protein</fullName>
    </recommendedName>
</protein>
<gene>
    <name evidence="3" type="ORF">SAMN04515668_4834</name>
</gene>
<organism evidence="3 4">
    <name type="scientific">Hymenobacter arizonensis</name>
    <name type="common">Siccationidurans arizonensis</name>
    <dbReference type="NCBI Taxonomy" id="1227077"/>
    <lineage>
        <taxon>Bacteria</taxon>
        <taxon>Pseudomonadati</taxon>
        <taxon>Bacteroidota</taxon>
        <taxon>Cytophagia</taxon>
        <taxon>Cytophagales</taxon>
        <taxon>Hymenobacteraceae</taxon>
        <taxon>Hymenobacter</taxon>
    </lineage>
</organism>
<accession>A0A1I6BNQ3</accession>
<dbReference type="Gene3D" id="3.30.530.80">
    <property type="match status" value="1"/>
</dbReference>
<keyword evidence="4" id="KW-1185">Reference proteome</keyword>